<feature type="transmembrane region" description="Helical" evidence="6">
    <location>
        <begin position="144"/>
        <end position="167"/>
    </location>
</feature>
<feature type="transmembrane region" description="Helical" evidence="6">
    <location>
        <begin position="20"/>
        <end position="41"/>
    </location>
</feature>
<dbReference type="PANTHER" id="PTHR23513:SF11">
    <property type="entry name" value="STAPHYLOFERRIN A TRANSPORTER"/>
    <property type="match status" value="1"/>
</dbReference>
<evidence type="ECO:0000256" key="4">
    <source>
        <dbReference type="ARBA" id="ARBA00022989"/>
    </source>
</evidence>
<dbReference type="SUPFAM" id="SSF103473">
    <property type="entry name" value="MFS general substrate transporter"/>
    <property type="match status" value="1"/>
</dbReference>
<feature type="transmembrane region" description="Helical" evidence="6">
    <location>
        <begin position="349"/>
        <end position="370"/>
    </location>
</feature>
<feature type="transmembrane region" description="Helical" evidence="6">
    <location>
        <begin position="308"/>
        <end position="328"/>
    </location>
</feature>
<dbReference type="InterPro" id="IPR036259">
    <property type="entry name" value="MFS_trans_sf"/>
</dbReference>
<protein>
    <submittedName>
        <fullName evidence="7">Putative MFS family arabinose efflux permease</fullName>
    </submittedName>
</protein>
<dbReference type="PANTHER" id="PTHR23513">
    <property type="entry name" value="INTEGRAL MEMBRANE EFFLUX PROTEIN-RELATED"/>
    <property type="match status" value="1"/>
</dbReference>
<dbReference type="Proteomes" id="UP000319514">
    <property type="component" value="Unassembled WGS sequence"/>
</dbReference>
<dbReference type="Gene3D" id="1.20.1250.20">
    <property type="entry name" value="MFS general substrate transporter like domains"/>
    <property type="match status" value="1"/>
</dbReference>
<evidence type="ECO:0000256" key="2">
    <source>
        <dbReference type="ARBA" id="ARBA00022475"/>
    </source>
</evidence>
<feature type="transmembrane region" description="Helical" evidence="6">
    <location>
        <begin position="50"/>
        <end position="72"/>
    </location>
</feature>
<evidence type="ECO:0000313" key="8">
    <source>
        <dbReference type="Proteomes" id="UP000319514"/>
    </source>
</evidence>
<dbReference type="GO" id="GO:0005886">
    <property type="term" value="C:plasma membrane"/>
    <property type="evidence" value="ECO:0007669"/>
    <property type="project" value="UniProtKB-SubCell"/>
</dbReference>
<dbReference type="OrthoDB" id="4528313at2"/>
<keyword evidence="3 6" id="KW-0812">Transmembrane</keyword>
<accession>A0A542ZEU9</accession>
<feature type="transmembrane region" description="Helical" evidence="6">
    <location>
        <begin position="105"/>
        <end position="123"/>
    </location>
</feature>
<evidence type="ECO:0000256" key="6">
    <source>
        <dbReference type="SAM" id="Phobius"/>
    </source>
</evidence>
<keyword evidence="8" id="KW-1185">Reference proteome</keyword>
<feature type="transmembrane region" description="Helical" evidence="6">
    <location>
        <begin position="376"/>
        <end position="396"/>
    </location>
</feature>
<evidence type="ECO:0000313" key="7">
    <source>
        <dbReference type="EMBL" id="TQL58837.1"/>
    </source>
</evidence>
<feature type="transmembrane region" description="Helical" evidence="6">
    <location>
        <begin position="252"/>
        <end position="277"/>
    </location>
</feature>
<proteinExistence type="predicted"/>
<sequence>MTLPPALAPLRSAPFRLLAAGQGLSWLGDALVTVALAVAIVQRGGTASDLGVVIGTGMATRMALMLLGGVWADRLRPQRLMVLCDIVRAATQLLLAVELAKGHPSTAALCALYVVTGAAGAFFRPSLASLQPLVVPETDRHAANAFMGLLQSGANIGGPALAGILVATAGAPVAFIANAATYVVSAVTVALVRVEATRAARRPLWHELAAGWSEVRSRDWYWKNLLGHSVWNTAWGVLAVLGPVVAMNRLGGATAVGVIGSSIGVGGVLGGFVAMAVRPRRPLLAANAGLALTGLFAAAYAWPAHHLWAVVASAVAAMLGLAFLNACWETVVQDQVPHGVLARVSSWDELTSFVGIPAGNAVAGPLAAAFGLGHTLAATAVVFVVSSFAPLMSGSVRRLDSTHARARAVEPDPA</sequence>
<dbReference type="EMBL" id="VFOQ01000001">
    <property type="protein sequence ID" value="TQL58837.1"/>
    <property type="molecule type" value="Genomic_DNA"/>
</dbReference>
<dbReference type="PRINTS" id="PR01988">
    <property type="entry name" value="EXPORTERBACE"/>
</dbReference>
<dbReference type="RefSeq" id="WP_141786926.1">
    <property type="nucleotide sequence ID" value="NZ_BAAAKX010000003.1"/>
</dbReference>
<name>A0A542ZEU9_9MICO</name>
<evidence type="ECO:0000256" key="5">
    <source>
        <dbReference type="ARBA" id="ARBA00023136"/>
    </source>
</evidence>
<keyword evidence="4 6" id="KW-1133">Transmembrane helix</keyword>
<feature type="transmembrane region" description="Helical" evidence="6">
    <location>
        <begin position="225"/>
        <end position="246"/>
    </location>
</feature>
<dbReference type="Pfam" id="PF07690">
    <property type="entry name" value="MFS_1"/>
    <property type="match status" value="1"/>
</dbReference>
<evidence type="ECO:0000256" key="3">
    <source>
        <dbReference type="ARBA" id="ARBA00022692"/>
    </source>
</evidence>
<dbReference type="InterPro" id="IPR022324">
    <property type="entry name" value="Bacilysin_exporter_BacE_put"/>
</dbReference>
<evidence type="ECO:0000256" key="1">
    <source>
        <dbReference type="ARBA" id="ARBA00004651"/>
    </source>
</evidence>
<dbReference type="CDD" id="cd06173">
    <property type="entry name" value="MFS_MefA_like"/>
    <property type="match status" value="1"/>
</dbReference>
<comment type="caution">
    <text evidence="7">The sequence shown here is derived from an EMBL/GenBank/DDBJ whole genome shotgun (WGS) entry which is preliminary data.</text>
</comment>
<keyword evidence="5 6" id="KW-0472">Membrane</keyword>
<feature type="transmembrane region" description="Helical" evidence="6">
    <location>
        <begin position="173"/>
        <end position="192"/>
    </location>
</feature>
<dbReference type="GO" id="GO:0022857">
    <property type="term" value="F:transmembrane transporter activity"/>
    <property type="evidence" value="ECO:0007669"/>
    <property type="project" value="InterPro"/>
</dbReference>
<keyword evidence="2" id="KW-1003">Cell membrane</keyword>
<comment type="subcellular location">
    <subcellularLocation>
        <location evidence="1">Cell membrane</location>
        <topology evidence="1">Multi-pass membrane protein</topology>
    </subcellularLocation>
</comment>
<dbReference type="InterPro" id="IPR011701">
    <property type="entry name" value="MFS"/>
</dbReference>
<feature type="transmembrane region" description="Helical" evidence="6">
    <location>
        <begin position="284"/>
        <end position="302"/>
    </location>
</feature>
<dbReference type="AlphaFoldDB" id="A0A542ZEU9"/>
<organism evidence="7 8">
    <name type="scientific">Oryzihumus leptocrescens</name>
    <dbReference type="NCBI Taxonomy" id="297536"/>
    <lineage>
        <taxon>Bacteria</taxon>
        <taxon>Bacillati</taxon>
        <taxon>Actinomycetota</taxon>
        <taxon>Actinomycetes</taxon>
        <taxon>Micrococcales</taxon>
        <taxon>Intrasporangiaceae</taxon>
        <taxon>Oryzihumus</taxon>
    </lineage>
</organism>
<gene>
    <name evidence="7" type="ORF">FB474_0176</name>
</gene>
<reference evidence="7 8" key="1">
    <citation type="submission" date="2019-06" db="EMBL/GenBank/DDBJ databases">
        <title>Sequencing the genomes of 1000 actinobacteria strains.</title>
        <authorList>
            <person name="Klenk H.-P."/>
        </authorList>
    </citation>
    <scope>NUCLEOTIDE SEQUENCE [LARGE SCALE GENOMIC DNA]</scope>
    <source>
        <strain evidence="7 8">DSM 18082</strain>
    </source>
</reference>